<proteinExistence type="predicted"/>
<evidence type="ECO:0000313" key="1">
    <source>
        <dbReference type="EMBL" id="AWN06259.1"/>
    </source>
</evidence>
<protein>
    <submittedName>
        <fullName evidence="1">Uncharacterized protein</fullName>
    </submittedName>
</protein>
<evidence type="ECO:0000313" key="2">
    <source>
        <dbReference type="Proteomes" id="UP000267934"/>
    </source>
</evidence>
<name>A0A3G1QTS4_9CAUD</name>
<accession>A0A3G1QTS4</accession>
<organism evidence="1 2">
    <name type="scientific">Erwinia phage phiEaP8</name>
    <dbReference type="NCBI Taxonomy" id="2178928"/>
    <lineage>
        <taxon>Viruses</taxon>
        <taxon>Duplodnaviria</taxon>
        <taxon>Heunggongvirae</taxon>
        <taxon>Uroviricota</taxon>
        <taxon>Caudoviricetes</taxon>
        <taxon>Schitoviridae</taxon>
        <taxon>Erskinevirinae</taxon>
        <taxon>Yonginvirus</taxon>
        <taxon>Yonginvirus EaP8</taxon>
    </lineage>
</organism>
<dbReference type="Proteomes" id="UP000267934">
    <property type="component" value="Segment"/>
</dbReference>
<dbReference type="EMBL" id="MH160392">
    <property type="protein sequence ID" value="AWN06259.1"/>
    <property type="molecule type" value="Genomic_DNA"/>
</dbReference>
<reference evidence="1 2" key="1">
    <citation type="journal article" date="2018" name="Plant Pathol. J.">
        <title>Characterization of the Lytic Bacteriophage phiEaP-8 Effective against Both Erwinia amylovora and Erwinia pyrifoliae Causing Severe Diseases in Apple and Pear.</title>
        <authorList>
            <person name="Park J."/>
            <person name="Lee G.M."/>
            <person name="Kim D."/>
            <person name="Park D.H."/>
            <person name="Oh C.S."/>
        </authorList>
    </citation>
    <scope>NUCLEOTIDE SEQUENCE [LARGE SCALE GENOMIC DNA]</scope>
</reference>
<keyword evidence="2" id="KW-1185">Reference proteome</keyword>
<dbReference type="GeneID" id="55819123"/>
<sequence length="104" mass="11951">MKTVAITGDAGYTNVDQIMKDLEYLFRVKALPEVFEVYTTEAEGVEKVITPVLRDAGISVVKVDELPDVDIMVVFLNNKDKRAYDLMMYQWNSKRPVYPFMVSH</sequence>
<dbReference type="KEGG" id="vg:55819123"/>
<dbReference type="RefSeq" id="YP_009889623.1">
    <property type="nucleotide sequence ID" value="NC_049510.1"/>
</dbReference>